<name>A0A814LDD4_9BILA</name>
<dbReference type="InterPro" id="IPR030459">
    <property type="entry name" value="Glyco_hydro_31_CS"/>
</dbReference>
<evidence type="ECO:0000259" key="12">
    <source>
        <dbReference type="Pfam" id="PF21365"/>
    </source>
</evidence>
<dbReference type="GO" id="GO:0005975">
    <property type="term" value="P:carbohydrate metabolic process"/>
    <property type="evidence" value="ECO:0007669"/>
    <property type="project" value="InterPro"/>
</dbReference>
<dbReference type="PROSITE" id="PS00707">
    <property type="entry name" value="GLYCOSYL_HYDROL_F31_2"/>
    <property type="match status" value="1"/>
</dbReference>
<accession>A0A814LDD4</accession>
<keyword evidence="6" id="KW-0325">Glycoprotein</keyword>
<dbReference type="InterPro" id="IPR025887">
    <property type="entry name" value="Glyco_hydro_31_N_dom"/>
</dbReference>
<evidence type="ECO:0000256" key="3">
    <source>
        <dbReference type="ARBA" id="ARBA00012741"/>
    </source>
</evidence>
<dbReference type="PANTHER" id="PTHR22762:SF133">
    <property type="entry name" value="P-TYPE DOMAIN-CONTAINING PROTEIN"/>
    <property type="match status" value="1"/>
</dbReference>
<evidence type="ECO:0000256" key="9">
    <source>
        <dbReference type="RuleBase" id="RU361185"/>
    </source>
</evidence>
<comment type="caution">
    <text evidence="13">The sequence shown here is derived from an EMBL/GenBank/DDBJ whole genome shotgun (WGS) entry which is preliminary data.</text>
</comment>
<dbReference type="AlphaFoldDB" id="A0A814LDD4"/>
<keyword evidence="5 9" id="KW-0378">Hydrolase</keyword>
<evidence type="ECO:0000256" key="6">
    <source>
        <dbReference type="ARBA" id="ARBA00023180"/>
    </source>
</evidence>
<protein>
    <recommendedName>
        <fullName evidence="3">alpha-glucosidase</fullName>
        <ecNumber evidence="3">3.2.1.20</ecNumber>
    </recommendedName>
    <alternativeName>
        <fullName evidence="8">Maltase</fullName>
    </alternativeName>
</protein>
<dbReference type="InterPro" id="IPR000322">
    <property type="entry name" value="Glyco_hydro_31_TIM"/>
</dbReference>
<dbReference type="InterPro" id="IPR011013">
    <property type="entry name" value="Gal_mutarotase_sf_dom"/>
</dbReference>
<dbReference type="Pfam" id="PF01055">
    <property type="entry name" value="Glyco_hydro_31_2nd"/>
    <property type="match status" value="1"/>
</dbReference>
<dbReference type="GO" id="GO:0030246">
    <property type="term" value="F:carbohydrate binding"/>
    <property type="evidence" value="ECO:0007669"/>
    <property type="project" value="InterPro"/>
</dbReference>
<evidence type="ECO:0000256" key="4">
    <source>
        <dbReference type="ARBA" id="ARBA00022729"/>
    </source>
</evidence>
<dbReference type="InterPro" id="IPR048395">
    <property type="entry name" value="Glyco_hydro_31_C"/>
</dbReference>
<feature type="domain" description="Glycoside hydrolase family 31 TIM barrel" evidence="10">
    <location>
        <begin position="144"/>
        <end position="393"/>
    </location>
</feature>
<dbReference type="SUPFAM" id="SSF74650">
    <property type="entry name" value="Galactose mutarotase-like"/>
    <property type="match status" value="1"/>
</dbReference>
<comment type="similarity">
    <text evidence="2 9">Belongs to the glycosyl hydrolase 31 family.</text>
</comment>
<dbReference type="Proteomes" id="UP000663864">
    <property type="component" value="Unassembled WGS sequence"/>
</dbReference>
<evidence type="ECO:0000259" key="10">
    <source>
        <dbReference type="Pfam" id="PF01055"/>
    </source>
</evidence>
<dbReference type="GO" id="GO:0004558">
    <property type="term" value="F:alpha-1,4-glucosidase activity"/>
    <property type="evidence" value="ECO:0007669"/>
    <property type="project" value="TreeGrafter"/>
</dbReference>
<evidence type="ECO:0000256" key="5">
    <source>
        <dbReference type="ARBA" id="ARBA00022801"/>
    </source>
</evidence>
<evidence type="ECO:0000256" key="8">
    <source>
        <dbReference type="ARBA" id="ARBA00041343"/>
    </source>
</evidence>
<evidence type="ECO:0000259" key="11">
    <source>
        <dbReference type="Pfam" id="PF13802"/>
    </source>
</evidence>
<reference evidence="13" key="1">
    <citation type="submission" date="2021-02" db="EMBL/GenBank/DDBJ databases">
        <authorList>
            <person name="Nowell W R."/>
        </authorList>
    </citation>
    <scope>NUCLEOTIDE SEQUENCE</scope>
</reference>
<proteinExistence type="inferred from homology"/>
<dbReference type="Gene3D" id="2.60.40.1180">
    <property type="entry name" value="Golgi alpha-mannosidase II"/>
    <property type="match status" value="2"/>
</dbReference>
<sequence>MIRMKITDANTNNYRYEVPVPITWRATTSQSQQQNLRFELTETQYNQTGLRVRRQMGTTIGDNDPILFDTTYFAEGFICDNQFLQIITTLPSKNVYGFGENTHPSFRHNLTDGIRYGIFARDQPPQGQNENLYGTHPFYMCIEDDGKVVFPDFLYPPTKSWWLNQIVTWHNTRNFDALWIDMNEPANFDTNMLQPWNWPYSTPWNLHRPTDEQWDAPSYHPAIWSSVMSDKTICMLALQTNGNMTYRHYDVHNLFGWSETIATLPAVRASVPGRRSFVISRSTFPSSGVYAGHWTGDNSALWPFVKYNIIGLLEFNLFGIPYIGADICGFNLNTTEELCQRWMQLGAFKPFFRNHNAINLTDQDPGVFSPPVVASNRKAVILRYTLIPYLYTLFYNVHVDGGTVVRSMAHEYPQDSNCWDLDEQFLWGSSLLIAPVIYKNQITKNSYLPPSPVRWYDYYTGQEQTKLENVTVDAPLDYIPLFIKGGSILPTQQYALNTNLSRQNLMSLIIALDQNQTARGSLFWDDGDSVDTYENKITIYLNSIIRVTIQLQSHQQPTIIQHHWY</sequence>
<evidence type="ECO:0000256" key="1">
    <source>
        <dbReference type="ARBA" id="ARBA00001657"/>
    </source>
</evidence>
<keyword evidence="4" id="KW-0732">Signal</keyword>
<dbReference type="Pfam" id="PF13802">
    <property type="entry name" value="Gal_mutarotas_2"/>
    <property type="match status" value="1"/>
</dbReference>
<dbReference type="SUPFAM" id="SSF51445">
    <property type="entry name" value="(Trans)glycosidases"/>
    <property type="match status" value="1"/>
</dbReference>
<dbReference type="InterPro" id="IPR017853">
    <property type="entry name" value="GH"/>
</dbReference>
<evidence type="ECO:0000313" key="14">
    <source>
        <dbReference type="Proteomes" id="UP000663864"/>
    </source>
</evidence>
<dbReference type="PANTHER" id="PTHR22762">
    <property type="entry name" value="ALPHA-GLUCOSIDASE"/>
    <property type="match status" value="1"/>
</dbReference>
<gene>
    <name evidence="13" type="ORF">ZHD862_LOCUS15723</name>
</gene>
<dbReference type="Gene3D" id="3.20.20.80">
    <property type="entry name" value="Glycosidases"/>
    <property type="match status" value="1"/>
</dbReference>
<dbReference type="InterPro" id="IPR013780">
    <property type="entry name" value="Glyco_hydro_b"/>
</dbReference>
<evidence type="ECO:0000313" key="13">
    <source>
        <dbReference type="EMBL" id="CAF1064253.1"/>
    </source>
</evidence>
<evidence type="ECO:0000256" key="7">
    <source>
        <dbReference type="ARBA" id="ARBA00023295"/>
    </source>
</evidence>
<dbReference type="SUPFAM" id="SSF51011">
    <property type="entry name" value="Glycosyl hydrolase domain"/>
    <property type="match status" value="1"/>
</dbReference>
<comment type="catalytic activity">
    <reaction evidence="1">
        <text>Hydrolysis of terminal, non-reducing (1-&gt;4)-linked alpha-D-glucose residues with release of alpha-D-glucose.</text>
        <dbReference type="EC" id="3.2.1.20"/>
    </reaction>
</comment>
<keyword evidence="7 9" id="KW-0326">Glycosidase</keyword>
<feature type="domain" description="Glycoside hydrolase family 31 N-terminal" evidence="11">
    <location>
        <begin position="19"/>
        <end position="141"/>
    </location>
</feature>
<dbReference type="Pfam" id="PF21365">
    <property type="entry name" value="Glyco_hydro_31_3rd"/>
    <property type="match status" value="1"/>
</dbReference>
<feature type="domain" description="Glycosyl hydrolase family 31 C-terminal" evidence="12">
    <location>
        <begin position="401"/>
        <end position="489"/>
    </location>
</feature>
<organism evidence="13 14">
    <name type="scientific">Rotaria sordida</name>
    <dbReference type="NCBI Taxonomy" id="392033"/>
    <lineage>
        <taxon>Eukaryota</taxon>
        <taxon>Metazoa</taxon>
        <taxon>Spiralia</taxon>
        <taxon>Gnathifera</taxon>
        <taxon>Rotifera</taxon>
        <taxon>Eurotatoria</taxon>
        <taxon>Bdelloidea</taxon>
        <taxon>Philodinida</taxon>
        <taxon>Philodinidae</taxon>
        <taxon>Rotaria</taxon>
    </lineage>
</organism>
<dbReference type="EC" id="3.2.1.20" evidence="3"/>
<evidence type="ECO:0000256" key="2">
    <source>
        <dbReference type="ARBA" id="ARBA00007806"/>
    </source>
</evidence>
<dbReference type="EMBL" id="CAJNOT010000720">
    <property type="protein sequence ID" value="CAF1064253.1"/>
    <property type="molecule type" value="Genomic_DNA"/>
</dbReference>